<reference evidence="2 3" key="1">
    <citation type="submission" date="2024-06" db="EMBL/GenBank/DDBJ databases">
        <title>Sorghum-associated microbial communities from plants grown in Nebraska, USA.</title>
        <authorList>
            <person name="Schachtman D."/>
        </authorList>
    </citation>
    <scope>NUCLEOTIDE SEQUENCE [LARGE SCALE GENOMIC DNA]</scope>
    <source>
        <strain evidence="2 3">2814</strain>
    </source>
</reference>
<protein>
    <submittedName>
        <fullName evidence="2">Iron complex transport system substrate-binding protein</fullName>
    </submittedName>
</protein>
<keyword evidence="3" id="KW-1185">Reference proteome</keyword>
<evidence type="ECO:0000313" key="3">
    <source>
        <dbReference type="Proteomes" id="UP001549313"/>
    </source>
</evidence>
<sequence>MTATRRQTLTGFAASGASLIVSSAAAGTEPRRVVSLNACLDAILVHVADRGQIAALSHYARETAGSTIVEVARTLPFTWETAEEVIALRPDLVLTSRHSALATRNALGRLGVRTELFSVPESVEVSLAQVREVARLVGRPERGESLVARVEAALAAGAAPPVAPRLKALVYQPNGFAAGKGTLMDEMMTRAGFDNVAGRYGLGKWGNVPIERLLADPPQVLLSGVPVQGSRTWADRVMRHPALAALSGRMVQAQLDEKLLYCGGPVLIRTAAALARAHREALEAIA</sequence>
<dbReference type="Proteomes" id="UP001549313">
    <property type="component" value="Unassembled WGS sequence"/>
</dbReference>
<dbReference type="RefSeq" id="WP_354089304.1">
    <property type="nucleotide sequence ID" value="NZ_JBEPTF010000003.1"/>
</dbReference>
<dbReference type="SUPFAM" id="SSF53807">
    <property type="entry name" value="Helical backbone' metal receptor"/>
    <property type="match status" value="1"/>
</dbReference>
<dbReference type="InterPro" id="IPR050902">
    <property type="entry name" value="ABC_Transporter_SBP"/>
</dbReference>
<feature type="domain" description="Fe/B12 periplasmic-binding" evidence="1">
    <location>
        <begin position="32"/>
        <end position="286"/>
    </location>
</feature>
<dbReference type="PROSITE" id="PS50983">
    <property type="entry name" value="FE_B12_PBP"/>
    <property type="match status" value="1"/>
</dbReference>
<proteinExistence type="predicted"/>
<comment type="caution">
    <text evidence="2">The sequence shown here is derived from an EMBL/GenBank/DDBJ whole genome shotgun (WGS) entry which is preliminary data.</text>
</comment>
<accession>A0ABV2RCM4</accession>
<organism evidence="2 3">
    <name type="scientific">Brevundimonas faecalis</name>
    <dbReference type="NCBI Taxonomy" id="947378"/>
    <lineage>
        <taxon>Bacteria</taxon>
        <taxon>Pseudomonadati</taxon>
        <taxon>Pseudomonadota</taxon>
        <taxon>Alphaproteobacteria</taxon>
        <taxon>Caulobacterales</taxon>
        <taxon>Caulobacteraceae</taxon>
        <taxon>Brevundimonas</taxon>
    </lineage>
</organism>
<name>A0ABV2RCM4_9CAUL</name>
<dbReference type="PANTHER" id="PTHR30535:SF34">
    <property type="entry name" value="MOLYBDATE-BINDING PROTEIN MOLA"/>
    <property type="match status" value="1"/>
</dbReference>
<dbReference type="EMBL" id="JBEPTF010000003">
    <property type="protein sequence ID" value="MET4684337.1"/>
    <property type="molecule type" value="Genomic_DNA"/>
</dbReference>
<dbReference type="Pfam" id="PF01497">
    <property type="entry name" value="Peripla_BP_2"/>
    <property type="match status" value="1"/>
</dbReference>
<dbReference type="PANTHER" id="PTHR30535">
    <property type="entry name" value="VITAMIN B12-BINDING PROTEIN"/>
    <property type="match status" value="1"/>
</dbReference>
<gene>
    <name evidence="2" type="ORF">ABIE19_002274</name>
</gene>
<dbReference type="InterPro" id="IPR002491">
    <property type="entry name" value="ABC_transptr_periplasmic_BD"/>
</dbReference>
<dbReference type="Gene3D" id="3.40.50.1980">
    <property type="entry name" value="Nitrogenase molybdenum iron protein domain"/>
    <property type="match status" value="2"/>
</dbReference>
<evidence type="ECO:0000313" key="2">
    <source>
        <dbReference type="EMBL" id="MET4684337.1"/>
    </source>
</evidence>
<evidence type="ECO:0000259" key="1">
    <source>
        <dbReference type="PROSITE" id="PS50983"/>
    </source>
</evidence>